<dbReference type="Pfam" id="PF03795">
    <property type="entry name" value="YCII"/>
    <property type="match status" value="1"/>
</dbReference>
<evidence type="ECO:0000313" key="3">
    <source>
        <dbReference type="EMBL" id="RKT70671.1"/>
    </source>
</evidence>
<accession>A0A495X891</accession>
<organism evidence="3 4">
    <name type="scientific">Saccharothrix variisporea</name>
    <dbReference type="NCBI Taxonomy" id="543527"/>
    <lineage>
        <taxon>Bacteria</taxon>
        <taxon>Bacillati</taxon>
        <taxon>Actinomycetota</taxon>
        <taxon>Actinomycetes</taxon>
        <taxon>Pseudonocardiales</taxon>
        <taxon>Pseudonocardiaceae</taxon>
        <taxon>Saccharothrix</taxon>
    </lineage>
</organism>
<dbReference type="SUPFAM" id="SSF54909">
    <property type="entry name" value="Dimeric alpha+beta barrel"/>
    <property type="match status" value="1"/>
</dbReference>
<dbReference type="Proteomes" id="UP000272729">
    <property type="component" value="Unassembled WGS sequence"/>
</dbReference>
<evidence type="ECO:0000313" key="4">
    <source>
        <dbReference type="Proteomes" id="UP000272729"/>
    </source>
</evidence>
<comment type="similarity">
    <text evidence="1">Belongs to the YciI family.</text>
</comment>
<dbReference type="InterPro" id="IPR005545">
    <property type="entry name" value="YCII"/>
</dbReference>
<comment type="caution">
    <text evidence="3">The sequence shown here is derived from an EMBL/GenBank/DDBJ whole genome shotgun (WGS) entry which is preliminary data.</text>
</comment>
<evidence type="ECO:0000256" key="1">
    <source>
        <dbReference type="ARBA" id="ARBA00007689"/>
    </source>
</evidence>
<dbReference type="InterPro" id="IPR011008">
    <property type="entry name" value="Dimeric_a/b-barrel"/>
</dbReference>
<name>A0A495X891_9PSEU</name>
<dbReference type="AlphaFoldDB" id="A0A495X891"/>
<dbReference type="PANTHER" id="PTHR37828">
    <property type="entry name" value="GSR2449 PROTEIN"/>
    <property type="match status" value="1"/>
</dbReference>
<evidence type="ECO:0000259" key="2">
    <source>
        <dbReference type="Pfam" id="PF03795"/>
    </source>
</evidence>
<keyword evidence="4" id="KW-1185">Reference proteome</keyword>
<dbReference type="PANTHER" id="PTHR37828:SF1">
    <property type="entry name" value="YCII-RELATED DOMAIN-CONTAINING PROTEIN"/>
    <property type="match status" value="1"/>
</dbReference>
<protein>
    <submittedName>
        <fullName evidence="3">Uncharacterized protein YciI</fullName>
    </submittedName>
</protein>
<reference evidence="3 4" key="1">
    <citation type="submission" date="2018-10" db="EMBL/GenBank/DDBJ databases">
        <title>Sequencing the genomes of 1000 actinobacteria strains.</title>
        <authorList>
            <person name="Klenk H.-P."/>
        </authorList>
    </citation>
    <scope>NUCLEOTIDE SEQUENCE [LARGE SCALE GENOMIC DNA]</scope>
    <source>
        <strain evidence="3 4">DSM 43911</strain>
    </source>
</reference>
<feature type="domain" description="YCII-related" evidence="2">
    <location>
        <begin position="30"/>
        <end position="110"/>
    </location>
</feature>
<dbReference type="EMBL" id="RBXR01000001">
    <property type="protein sequence ID" value="RKT70671.1"/>
    <property type="molecule type" value="Genomic_DNA"/>
</dbReference>
<sequence>MAGHQKVLRLRIEGILARVRHHVRVYLLRMYIVVLEYIKPLDEVDYALPEHVDWLKKQYDAGLFLASGRQVPRTGGVIITRPMPRGKLDALLATDPFAVQKLARYQVIEFQATRTAPELAKLNEAVLS</sequence>
<proteinExistence type="inferred from homology"/>
<gene>
    <name evidence="3" type="ORF">DFJ66_3941</name>
</gene>